<evidence type="ECO:0000259" key="6">
    <source>
        <dbReference type="SMART" id="SM01332"/>
    </source>
</evidence>
<proteinExistence type="inferred from homology"/>
<evidence type="ECO:0000256" key="1">
    <source>
        <dbReference type="ARBA" id="ARBA00022618"/>
    </source>
</evidence>
<dbReference type="InterPro" id="IPR006671">
    <property type="entry name" value="Cyclin_N"/>
</dbReference>
<evidence type="ECO:0000256" key="4">
    <source>
        <dbReference type="RuleBase" id="RU000383"/>
    </source>
</evidence>
<dbReference type="AlphaFoldDB" id="A0A1Y5IAL7"/>
<dbReference type="CDD" id="cd20529">
    <property type="entry name" value="CYCLIN_CCNJ-like_rpt2"/>
    <property type="match status" value="1"/>
</dbReference>
<evidence type="ECO:0000256" key="2">
    <source>
        <dbReference type="ARBA" id="ARBA00023127"/>
    </source>
</evidence>
<dbReference type="Proteomes" id="UP000195557">
    <property type="component" value="Unassembled WGS sequence"/>
</dbReference>
<keyword evidence="2 4" id="KW-0195">Cyclin</keyword>
<evidence type="ECO:0000259" key="5">
    <source>
        <dbReference type="SMART" id="SM00385"/>
    </source>
</evidence>
<dbReference type="InterPro" id="IPR004367">
    <property type="entry name" value="Cyclin_C-dom"/>
</dbReference>
<dbReference type="PANTHER" id="PTHR10177">
    <property type="entry name" value="CYCLINS"/>
    <property type="match status" value="1"/>
</dbReference>
<feature type="domain" description="Cyclin-like" evidence="5">
    <location>
        <begin position="215"/>
        <end position="315"/>
    </location>
</feature>
<dbReference type="Pfam" id="PF02984">
    <property type="entry name" value="Cyclin_C"/>
    <property type="match status" value="1"/>
</dbReference>
<dbReference type="SUPFAM" id="SSF47954">
    <property type="entry name" value="Cyclin-like"/>
    <property type="match status" value="2"/>
</dbReference>
<keyword evidence="3" id="KW-0131">Cell cycle</keyword>
<feature type="domain" description="Cyclin C-terminal" evidence="6">
    <location>
        <begin position="211"/>
        <end position="345"/>
    </location>
</feature>
<dbReference type="Pfam" id="PF00134">
    <property type="entry name" value="Cyclin_N"/>
    <property type="match status" value="1"/>
</dbReference>
<dbReference type="InterPro" id="IPR013763">
    <property type="entry name" value="Cyclin-like_dom"/>
</dbReference>
<sequence length="378" mass="42340">MNRSRTSSFSTDRSASTVALAPDGDYERERVSALASWPEYAVDALRSEQDFIVHQSAALWTHRTPALHDPDSQETQLDVAKGLLARERETHGSFVFDARAAHHCAFRSQLVEWILDVCAGERFGPTTADVAIAYTVRSDDRVLSKTVVPKTSLHLVALCCLHIAVKYEEIEERVPTMSKLRSWTSNMYSPEIIRKMELAVLIELGWDLGVLTPAHFLESFLALTNGGISDGDDIEHGDAYKERYREELRYFVCQLYSLCVQDTSLLNQPPSQIASAVIATARVHLGVKPMCSPELRAAGNVTPQQIYPLVAHMLKLWDEACAEDEAMDEVETSAEFNSLTIQVPKPIGHDIVNKMGYEHRVTENASPTCPFDMQWDEE</sequence>
<organism evidence="7">
    <name type="scientific">Ostreococcus tauri</name>
    <name type="common">Marine green alga</name>
    <dbReference type="NCBI Taxonomy" id="70448"/>
    <lineage>
        <taxon>Eukaryota</taxon>
        <taxon>Viridiplantae</taxon>
        <taxon>Chlorophyta</taxon>
        <taxon>Mamiellophyceae</taxon>
        <taxon>Mamiellales</taxon>
        <taxon>Bathycoccaceae</taxon>
        <taxon>Ostreococcus</taxon>
    </lineage>
</organism>
<feature type="domain" description="Cyclin-like" evidence="5">
    <location>
        <begin position="112"/>
        <end position="202"/>
    </location>
</feature>
<dbReference type="Gene3D" id="1.10.472.10">
    <property type="entry name" value="Cyclin-like"/>
    <property type="match status" value="2"/>
</dbReference>
<dbReference type="EMBL" id="KZ155791">
    <property type="protein sequence ID" value="OUS45103.1"/>
    <property type="molecule type" value="Genomic_DNA"/>
</dbReference>
<dbReference type="SMART" id="SM00385">
    <property type="entry name" value="CYCLIN"/>
    <property type="match status" value="2"/>
</dbReference>
<evidence type="ECO:0000313" key="7">
    <source>
        <dbReference type="EMBL" id="OUS45103.1"/>
    </source>
</evidence>
<dbReference type="InterPro" id="IPR039361">
    <property type="entry name" value="Cyclin"/>
</dbReference>
<keyword evidence="1" id="KW-0132">Cell division</keyword>
<dbReference type="InterPro" id="IPR036915">
    <property type="entry name" value="Cyclin-like_sf"/>
</dbReference>
<protein>
    <submittedName>
        <fullName evidence="7">Cyclin D</fullName>
    </submittedName>
</protein>
<dbReference type="GO" id="GO:0051301">
    <property type="term" value="P:cell division"/>
    <property type="evidence" value="ECO:0007669"/>
    <property type="project" value="UniProtKB-KW"/>
</dbReference>
<dbReference type="SMART" id="SM01332">
    <property type="entry name" value="Cyclin_C"/>
    <property type="match status" value="1"/>
</dbReference>
<gene>
    <name evidence="7" type="ORF">BE221DRAFT_77456</name>
</gene>
<name>A0A1Y5IAL7_OSTTA</name>
<accession>A0A1Y5IAL7</accession>
<comment type="similarity">
    <text evidence="4">Belongs to the cyclin family.</text>
</comment>
<reference evidence="7" key="1">
    <citation type="submission" date="2017-04" db="EMBL/GenBank/DDBJ databases">
        <title>Population genomics of picophytoplankton unveils novel chromosome hypervariability.</title>
        <authorList>
            <consortium name="DOE Joint Genome Institute"/>
            <person name="Blanc-Mathieu R."/>
            <person name="Krasovec M."/>
            <person name="Hebrard M."/>
            <person name="Yau S."/>
            <person name="Desgranges E."/>
            <person name="Martin J."/>
            <person name="Schackwitz W."/>
            <person name="Kuo A."/>
            <person name="Salin G."/>
            <person name="Donnadieu C."/>
            <person name="Desdevises Y."/>
            <person name="Sanchez-Ferandin S."/>
            <person name="Moreau H."/>
            <person name="Rivals E."/>
            <person name="Grigoriev I.V."/>
            <person name="Grimsley N."/>
            <person name="Eyre-Walker A."/>
            <person name="Piganeau G."/>
        </authorList>
    </citation>
    <scope>NUCLEOTIDE SEQUENCE [LARGE SCALE GENOMIC DNA]</scope>
    <source>
        <strain evidence="7">RCC 1115</strain>
    </source>
</reference>
<evidence type="ECO:0000256" key="3">
    <source>
        <dbReference type="ARBA" id="ARBA00023306"/>
    </source>
</evidence>